<accession>K0TJG8</accession>
<feature type="non-terminal residue" evidence="2">
    <location>
        <position position="55"/>
    </location>
</feature>
<dbReference type="EMBL" id="AGNL01008141">
    <property type="protein sequence ID" value="EJK70712.1"/>
    <property type="molecule type" value="Genomic_DNA"/>
</dbReference>
<reference evidence="2 3" key="1">
    <citation type="journal article" date="2012" name="Genome Biol.">
        <title>Genome and low-iron response of an oceanic diatom adapted to chronic iron limitation.</title>
        <authorList>
            <person name="Lommer M."/>
            <person name="Specht M."/>
            <person name="Roy A.S."/>
            <person name="Kraemer L."/>
            <person name="Andreson R."/>
            <person name="Gutowska M.A."/>
            <person name="Wolf J."/>
            <person name="Bergner S.V."/>
            <person name="Schilhabel M.B."/>
            <person name="Klostermeier U.C."/>
            <person name="Beiko R.G."/>
            <person name="Rosenstiel P."/>
            <person name="Hippler M."/>
            <person name="Laroche J."/>
        </authorList>
    </citation>
    <scope>NUCLEOTIDE SEQUENCE [LARGE SCALE GENOMIC DNA]</scope>
    <source>
        <strain evidence="2 3">CCMP1005</strain>
    </source>
</reference>
<gene>
    <name evidence="2" type="ORF">THAOC_07907</name>
</gene>
<organism evidence="2 3">
    <name type="scientific">Thalassiosira oceanica</name>
    <name type="common">Marine diatom</name>
    <dbReference type="NCBI Taxonomy" id="159749"/>
    <lineage>
        <taxon>Eukaryota</taxon>
        <taxon>Sar</taxon>
        <taxon>Stramenopiles</taxon>
        <taxon>Ochrophyta</taxon>
        <taxon>Bacillariophyta</taxon>
        <taxon>Coscinodiscophyceae</taxon>
        <taxon>Thalassiosirophycidae</taxon>
        <taxon>Thalassiosirales</taxon>
        <taxon>Thalassiosiraceae</taxon>
        <taxon>Thalassiosira</taxon>
    </lineage>
</organism>
<protein>
    <submittedName>
        <fullName evidence="2">Uncharacterized protein</fullName>
    </submittedName>
</protein>
<name>K0TJG8_THAOC</name>
<keyword evidence="3" id="KW-1185">Reference proteome</keyword>
<proteinExistence type="predicted"/>
<sequence>MPPSGTDGFRSGGLSRNPSLFPWLEKEIVEKSDHGRPSLRHRHPPRDAVAGPGGQ</sequence>
<evidence type="ECO:0000313" key="3">
    <source>
        <dbReference type="Proteomes" id="UP000266841"/>
    </source>
</evidence>
<comment type="caution">
    <text evidence="2">The sequence shown here is derived from an EMBL/GenBank/DDBJ whole genome shotgun (WGS) entry which is preliminary data.</text>
</comment>
<dbReference type="Proteomes" id="UP000266841">
    <property type="component" value="Unassembled WGS sequence"/>
</dbReference>
<feature type="region of interest" description="Disordered" evidence="1">
    <location>
        <begin position="1"/>
        <end position="55"/>
    </location>
</feature>
<evidence type="ECO:0000313" key="2">
    <source>
        <dbReference type="EMBL" id="EJK70712.1"/>
    </source>
</evidence>
<dbReference type="AlphaFoldDB" id="K0TJG8"/>
<evidence type="ECO:0000256" key="1">
    <source>
        <dbReference type="SAM" id="MobiDB-lite"/>
    </source>
</evidence>
<feature type="compositionally biased region" description="Basic and acidic residues" evidence="1">
    <location>
        <begin position="24"/>
        <end position="36"/>
    </location>
</feature>